<organism evidence="1 2">
    <name type="scientific">Cucumis sativus</name>
    <name type="common">Cucumber</name>
    <dbReference type="NCBI Taxonomy" id="3659"/>
    <lineage>
        <taxon>Eukaryota</taxon>
        <taxon>Viridiplantae</taxon>
        <taxon>Streptophyta</taxon>
        <taxon>Embryophyta</taxon>
        <taxon>Tracheophyta</taxon>
        <taxon>Spermatophyta</taxon>
        <taxon>Magnoliopsida</taxon>
        <taxon>eudicotyledons</taxon>
        <taxon>Gunneridae</taxon>
        <taxon>Pentapetalae</taxon>
        <taxon>rosids</taxon>
        <taxon>fabids</taxon>
        <taxon>Cucurbitales</taxon>
        <taxon>Cucurbitaceae</taxon>
        <taxon>Benincaseae</taxon>
        <taxon>Cucumis</taxon>
    </lineage>
</organism>
<dbReference type="AlphaFoldDB" id="A0A0A0K6J2"/>
<dbReference type="Proteomes" id="UP000029981">
    <property type="component" value="Chromosome 7"/>
</dbReference>
<sequence length="96" mass="10807">MKMTPLLRNVAEQLAKSIWIDLMLGSRKKGDGQPPVSADMYQSFVTEDSPECSASKLRHFAAVLSTMKIKRNMETICPMLMTTGTGKEDHKYKLIE</sequence>
<name>A0A0A0K6J2_CUCSA</name>
<protein>
    <submittedName>
        <fullName evidence="1">Uncharacterized protein</fullName>
    </submittedName>
</protein>
<evidence type="ECO:0000313" key="2">
    <source>
        <dbReference type="Proteomes" id="UP000029981"/>
    </source>
</evidence>
<reference evidence="1 2" key="2">
    <citation type="journal article" date="2009" name="PLoS ONE">
        <title>An integrated genetic and cytogenetic map of the cucumber genome.</title>
        <authorList>
            <person name="Ren Y."/>
            <person name="Zhang Z."/>
            <person name="Liu J."/>
            <person name="Staub J.E."/>
            <person name="Han Y."/>
            <person name="Cheng Z."/>
            <person name="Li X."/>
            <person name="Lu J."/>
            <person name="Miao H."/>
            <person name="Kang H."/>
            <person name="Xie B."/>
            <person name="Gu X."/>
            <person name="Wang X."/>
            <person name="Du Y."/>
            <person name="Jin W."/>
            <person name="Huang S."/>
        </authorList>
    </citation>
    <scope>NUCLEOTIDE SEQUENCE [LARGE SCALE GENOMIC DNA]</scope>
    <source>
        <strain evidence="2">cv. 9930</strain>
    </source>
</reference>
<dbReference type="Gramene" id="KGN45113">
    <property type="protein sequence ID" value="KGN45113"/>
    <property type="gene ID" value="Csa_7G426540"/>
</dbReference>
<evidence type="ECO:0000313" key="1">
    <source>
        <dbReference type="EMBL" id="KGN45113.1"/>
    </source>
</evidence>
<proteinExistence type="predicted"/>
<accession>A0A0A0K6J2</accession>
<keyword evidence="2" id="KW-1185">Reference proteome</keyword>
<dbReference type="EMBL" id="CM002928">
    <property type="protein sequence ID" value="KGN45113.1"/>
    <property type="molecule type" value="Genomic_DNA"/>
</dbReference>
<gene>
    <name evidence="1" type="ORF">Csa_7G426540</name>
</gene>
<reference evidence="1 2" key="3">
    <citation type="journal article" date="2010" name="BMC Genomics">
        <title>Transcriptome sequencing and comparative analysis of cucumber flowers with different sex types.</title>
        <authorList>
            <person name="Guo S."/>
            <person name="Zheng Y."/>
            <person name="Joung J.G."/>
            <person name="Liu S."/>
            <person name="Zhang Z."/>
            <person name="Crasta O.R."/>
            <person name="Sobral B.W."/>
            <person name="Xu Y."/>
            <person name="Huang S."/>
            <person name="Fei Z."/>
        </authorList>
    </citation>
    <scope>NUCLEOTIDE SEQUENCE [LARGE SCALE GENOMIC DNA]</scope>
    <source>
        <strain evidence="2">cv. 9930</strain>
    </source>
</reference>
<reference evidence="1 2" key="1">
    <citation type="journal article" date="2009" name="Nat. Genet.">
        <title>The genome of the cucumber, Cucumis sativus L.</title>
        <authorList>
            <person name="Huang S."/>
            <person name="Li R."/>
            <person name="Zhang Z."/>
            <person name="Li L."/>
            <person name="Gu X."/>
            <person name="Fan W."/>
            <person name="Lucas W.J."/>
            <person name="Wang X."/>
            <person name="Xie B."/>
            <person name="Ni P."/>
            <person name="Ren Y."/>
            <person name="Zhu H."/>
            <person name="Li J."/>
            <person name="Lin K."/>
            <person name="Jin W."/>
            <person name="Fei Z."/>
            <person name="Li G."/>
            <person name="Staub J."/>
            <person name="Kilian A."/>
            <person name="van der Vossen E.A."/>
            <person name="Wu Y."/>
            <person name="Guo J."/>
            <person name="He J."/>
            <person name="Jia Z."/>
            <person name="Ren Y."/>
            <person name="Tian G."/>
            <person name="Lu Y."/>
            <person name="Ruan J."/>
            <person name="Qian W."/>
            <person name="Wang M."/>
            <person name="Huang Q."/>
            <person name="Li B."/>
            <person name="Xuan Z."/>
            <person name="Cao J."/>
            <person name="Asan"/>
            <person name="Wu Z."/>
            <person name="Zhang J."/>
            <person name="Cai Q."/>
            <person name="Bai Y."/>
            <person name="Zhao B."/>
            <person name="Han Y."/>
            <person name="Li Y."/>
            <person name="Li X."/>
            <person name="Wang S."/>
            <person name="Shi Q."/>
            <person name="Liu S."/>
            <person name="Cho W.K."/>
            <person name="Kim J.Y."/>
            <person name="Xu Y."/>
            <person name="Heller-Uszynska K."/>
            <person name="Miao H."/>
            <person name="Cheng Z."/>
            <person name="Zhang S."/>
            <person name="Wu J."/>
            <person name="Yang Y."/>
            <person name="Kang H."/>
            <person name="Li M."/>
            <person name="Liang H."/>
            <person name="Ren X."/>
            <person name="Shi Z."/>
            <person name="Wen M."/>
            <person name="Jian M."/>
            <person name="Yang H."/>
            <person name="Zhang G."/>
            <person name="Yang Z."/>
            <person name="Chen R."/>
            <person name="Liu S."/>
            <person name="Li J."/>
            <person name="Ma L."/>
            <person name="Liu H."/>
            <person name="Zhou Y."/>
            <person name="Zhao J."/>
            <person name="Fang X."/>
            <person name="Li G."/>
            <person name="Fang L."/>
            <person name="Li Y."/>
            <person name="Liu D."/>
            <person name="Zheng H."/>
            <person name="Zhang Y."/>
            <person name="Qin N."/>
            <person name="Li Z."/>
            <person name="Yang G."/>
            <person name="Yang S."/>
            <person name="Bolund L."/>
            <person name="Kristiansen K."/>
            <person name="Zheng H."/>
            <person name="Li S."/>
            <person name="Zhang X."/>
            <person name="Yang H."/>
            <person name="Wang J."/>
            <person name="Sun R."/>
            <person name="Zhang B."/>
            <person name="Jiang S."/>
            <person name="Wang J."/>
            <person name="Du Y."/>
            <person name="Li S."/>
        </authorList>
    </citation>
    <scope>NUCLEOTIDE SEQUENCE [LARGE SCALE GENOMIC DNA]</scope>
    <source>
        <strain evidence="2">cv. 9930</strain>
    </source>
</reference>
<reference evidence="1 2" key="4">
    <citation type="journal article" date="2011" name="BMC Genomics">
        <title>RNA-Seq improves annotation of protein-coding genes in the cucumber genome.</title>
        <authorList>
            <person name="Li Z."/>
            <person name="Zhang Z."/>
            <person name="Yan P."/>
            <person name="Huang S."/>
            <person name="Fei Z."/>
            <person name="Lin K."/>
        </authorList>
    </citation>
    <scope>NUCLEOTIDE SEQUENCE [LARGE SCALE GENOMIC DNA]</scope>
    <source>
        <strain evidence="2">cv. 9930</strain>
    </source>
</reference>